<dbReference type="VEuPathDB" id="FungiDB:SPRG_00270"/>
<organism evidence="5 6">
    <name type="scientific">Saprolegnia parasitica (strain CBS 223.65)</name>
    <dbReference type="NCBI Taxonomy" id="695850"/>
    <lineage>
        <taxon>Eukaryota</taxon>
        <taxon>Sar</taxon>
        <taxon>Stramenopiles</taxon>
        <taxon>Oomycota</taxon>
        <taxon>Saprolegniomycetes</taxon>
        <taxon>Saprolegniales</taxon>
        <taxon>Saprolegniaceae</taxon>
        <taxon>Saprolegnia</taxon>
    </lineage>
</organism>
<dbReference type="InterPro" id="IPR011706">
    <property type="entry name" value="Cu-oxidase_C"/>
</dbReference>
<dbReference type="GO" id="GO:0005507">
    <property type="term" value="F:copper ion binding"/>
    <property type="evidence" value="ECO:0007669"/>
    <property type="project" value="InterPro"/>
</dbReference>
<keyword evidence="6" id="KW-1185">Reference proteome</keyword>
<evidence type="ECO:0000313" key="6">
    <source>
        <dbReference type="Proteomes" id="UP000030745"/>
    </source>
</evidence>
<dbReference type="GeneID" id="24122917"/>
<evidence type="ECO:0000259" key="3">
    <source>
        <dbReference type="Pfam" id="PF07731"/>
    </source>
</evidence>
<dbReference type="SUPFAM" id="SSF49503">
    <property type="entry name" value="Cupredoxins"/>
    <property type="match status" value="3"/>
</dbReference>
<dbReference type="PANTHER" id="PTHR11709:SF518">
    <property type="entry name" value="MULTICOPPER OXIDASE"/>
    <property type="match status" value="1"/>
</dbReference>
<dbReference type="GO" id="GO:0016491">
    <property type="term" value="F:oxidoreductase activity"/>
    <property type="evidence" value="ECO:0007669"/>
    <property type="project" value="InterPro"/>
</dbReference>
<feature type="signal peptide" evidence="2">
    <location>
        <begin position="1"/>
        <end position="24"/>
    </location>
</feature>
<protein>
    <recommendedName>
        <fullName evidence="7">Plastocyanin-like domain-containing protein</fullName>
    </recommendedName>
</protein>
<keyword evidence="2" id="KW-0732">Signal</keyword>
<gene>
    <name evidence="5" type="ORF">SPRG_00270</name>
</gene>
<dbReference type="Pfam" id="PF07732">
    <property type="entry name" value="Cu-oxidase_3"/>
    <property type="match status" value="1"/>
</dbReference>
<comment type="similarity">
    <text evidence="1">Belongs to the multicopper oxidase family.</text>
</comment>
<dbReference type="Pfam" id="PF07731">
    <property type="entry name" value="Cu-oxidase_2"/>
    <property type="match status" value="1"/>
</dbReference>
<feature type="domain" description="Plastocyanin-like" evidence="3">
    <location>
        <begin position="357"/>
        <end position="421"/>
    </location>
</feature>
<evidence type="ECO:0000256" key="1">
    <source>
        <dbReference type="ARBA" id="ARBA00010609"/>
    </source>
</evidence>
<evidence type="ECO:0000259" key="4">
    <source>
        <dbReference type="Pfam" id="PF07732"/>
    </source>
</evidence>
<evidence type="ECO:0008006" key="7">
    <source>
        <dbReference type="Google" id="ProtNLM"/>
    </source>
</evidence>
<dbReference type="AlphaFoldDB" id="A0A067D8T2"/>
<evidence type="ECO:0000256" key="2">
    <source>
        <dbReference type="SAM" id="SignalP"/>
    </source>
</evidence>
<dbReference type="InterPro" id="IPR008972">
    <property type="entry name" value="Cupredoxin"/>
</dbReference>
<dbReference type="InterPro" id="IPR045087">
    <property type="entry name" value="Cu-oxidase_fam"/>
</dbReference>
<dbReference type="RefSeq" id="XP_012193762.1">
    <property type="nucleotide sequence ID" value="XM_012338372.1"/>
</dbReference>
<feature type="domain" description="Plastocyanin-like" evidence="4">
    <location>
        <begin position="82"/>
        <end position="167"/>
    </location>
</feature>
<evidence type="ECO:0000313" key="5">
    <source>
        <dbReference type="EMBL" id="KDO35422.1"/>
    </source>
</evidence>
<dbReference type="Gene3D" id="2.60.40.420">
    <property type="entry name" value="Cupredoxins - blue copper proteins"/>
    <property type="match status" value="3"/>
</dbReference>
<sequence>MTGNPHAALCCLLSWVLLQRWVVGLDYTLASPRAHRWLHVATMETPDGINIDLVEQQLVVPLTLVPTRVELEMQDSTFLHVTTRAFNGSVPAPTLVVTPGDHLVFDVTNDLGPGAANHTSLHLHGLHIGHDGVALAPGSKRVFKFIVPWDHPSGTFWYHPHVHGLLNAQIGGLLAEGHAATEEDHLSRHFNARLESNCSGLHVLVNGLSVPTIDVQPHAWTRLRYINAIANNLVEIAPPAANCTTLLLARDGITLHTWSPVVEAIVVPPGGRADVLVQCPRQTEDITIDIVKDLARSPELGHHHRVPSQRLLRLRIAPESALEHTIVTASAWPQPLRVSLPSYMMTPRALPQACNYNYTFMANDTAMRGYGVNGEAFSMASRDSIVVGSPQLWCVRIAAPSDVNHPFHIHNTHFHVLGQAGWRDTIPLLHGTLQIWYICFVLL</sequence>
<dbReference type="STRING" id="695850.A0A067D8T2"/>
<dbReference type="KEGG" id="spar:SPRG_00270"/>
<name>A0A067D8T2_SAPPC</name>
<dbReference type="EMBL" id="KK583189">
    <property type="protein sequence ID" value="KDO35422.1"/>
    <property type="molecule type" value="Genomic_DNA"/>
</dbReference>
<dbReference type="InterPro" id="IPR011707">
    <property type="entry name" value="Cu-oxidase-like_N"/>
</dbReference>
<feature type="chain" id="PRO_5001635360" description="Plastocyanin-like domain-containing protein" evidence="2">
    <location>
        <begin position="25"/>
        <end position="443"/>
    </location>
</feature>
<proteinExistence type="inferred from homology"/>
<accession>A0A067D8T2</accession>
<dbReference type="OrthoDB" id="2121828at2759"/>
<reference evidence="5 6" key="1">
    <citation type="journal article" date="2013" name="PLoS Genet.">
        <title>Distinctive expansion of potential virulence genes in the genome of the oomycete fish pathogen Saprolegnia parasitica.</title>
        <authorList>
            <person name="Jiang R.H."/>
            <person name="de Bruijn I."/>
            <person name="Haas B.J."/>
            <person name="Belmonte R."/>
            <person name="Lobach L."/>
            <person name="Christie J."/>
            <person name="van den Ackerveken G."/>
            <person name="Bottin A."/>
            <person name="Bulone V."/>
            <person name="Diaz-Moreno S.M."/>
            <person name="Dumas B."/>
            <person name="Fan L."/>
            <person name="Gaulin E."/>
            <person name="Govers F."/>
            <person name="Grenville-Briggs L.J."/>
            <person name="Horner N.R."/>
            <person name="Levin J.Z."/>
            <person name="Mammella M."/>
            <person name="Meijer H.J."/>
            <person name="Morris P."/>
            <person name="Nusbaum C."/>
            <person name="Oome S."/>
            <person name="Phillips A.J."/>
            <person name="van Rooyen D."/>
            <person name="Rzeszutek E."/>
            <person name="Saraiva M."/>
            <person name="Secombes C.J."/>
            <person name="Seidl M.F."/>
            <person name="Snel B."/>
            <person name="Stassen J.H."/>
            <person name="Sykes S."/>
            <person name="Tripathy S."/>
            <person name="van den Berg H."/>
            <person name="Vega-Arreguin J.C."/>
            <person name="Wawra S."/>
            <person name="Young S.K."/>
            <person name="Zeng Q."/>
            <person name="Dieguez-Uribeondo J."/>
            <person name="Russ C."/>
            <person name="Tyler B.M."/>
            <person name="van West P."/>
        </authorList>
    </citation>
    <scope>NUCLEOTIDE SEQUENCE [LARGE SCALE GENOMIC DNA]</scope>
    <source>
        <strain evidence="5 6">CBS 223.65</strain>
    </source>
</reference>
<dbReference type="PANTHER" id="PTHR11709">
    <property type="entry name" value="MULTI-COPPER OXIDASE"/>
    <property type="match status" value="1"/>
</dbReference>
<dbReference type="Proteomes" id="UP000030745">
    <property type="component" value="Unassembled WGS sequence"/>
</dbReference>